<feature type="transmembrane region" description="Helical" evidence="6">
    <location>
        <begin position="342"/>
        <end position="365"/>
    </location>
</feature>
<gene>
    <name evidence="7" type="ORF">LAFE_0H00298G</name>
</gene>
<evidence type="ECO:0000256" key="3">
    <source>
        <dbReference type="ARBA" id="ARBA00022692"/>
    </source>
</evidence>
<feature type="transmembrane region" description="Helical" evidence="6">
    <location>
        <begin position="400"/>
        <end position="422"/>
    </location>
</feature>
<feature type="transmembrane region" description="Helical" evidence="6">
    <location>
        <begin position="79"/>
        <end position="96"/>
    </location>
</feature>
<dbReference type="PANTHER" id="PTHR43791:SF63">
    <property type="entry name" value="HIGH AFFINITY CYSTEINE TRANSPORTER"/>
    <property type="match status" value="1"/>
</dbReference>
<protein>
    <submittedName>
        <fullName evidence="7">LAFE_0H00298g1_1</fullName>
    </submittedName>
</protein>
<evidence type="ECO:0000313" key="8">
    <source>
        <dbReference type="Proteomes" id="UP000190831"/>
    </source>
</evidence>
<evidence type="ECO:0000256" key="5">
    <source>
        <dbReference type="ARBA" id="ARBA00023136"/>
    </source>
</evidence>
<reference evidence="7 8" key="1">
    <citation type="submission" date="2016-03" db="EMBL/GenBank/DDBJ databases">
        <authorList>
            <person name="Devillers H."/>
        </authorList>
    </citation>
    <scope>NUCLEOTIDE SEQUENCE [LARGE SCALE GENOMIC DNA]</scope>
    <source>
        <strain evidence="7">CBS 6772</strain>
    </source>
</reference>
<keyword evidence="2" id="KW-0813">Transport</keyword>
<evidence type="ECO:0000256" key="2">
    <source>
        <dbReference type="ARBA" id="ARBA00022448"/>
    </source>
</evidence>
<dbReference type="PANTHER" id="PTHR43791">
    <property type="entry name" value="PERMEASE-RELATED"/>
    <property type="match status" value="1"/>
</dbReference>
<dbReference type="Pfam" id="PF07690">
    <property type="entry name" value="MFS_1"/>
    <property type="match status" value="1"/>
</dbReference>
<accession>A0A1G4MJ13</accession>
<evidence type="ECO:0000313" key="7">
    <source>
        <dbReference type="EMBL" id="SCW03846.1"/>
    </source>
</evidence>
<feature type="transmembrane region" description="Helical" evidence="6">
    <location>
        <begin position="210"/>
        <end position="229"/>
    </location>
</feature>
<feature type="transmembrane region" description="Helical" evidence="6">
    <location>
        <begin position="178"/>
        <end position="198"/>
    </location>
</feature>
<keyword evidence="3 6" id="KW-0812">Transmembrane</keyword>
<dbReference type="GO" id="GO:0016020">
    <property type="term" value="C:membrane"/>
    <property type="evidence" value="ECO:0007669"/>
    <property type="project" value="UniProtKB-SubCell"/>
</dbReference>
<keyword evidence="4 6" id="KW-1133">Transmembrane helix</keyword>
<sequence length="541" mass="60400">MKLQVSGDSGSSDGSSFVNSDKLHVNIVENGIEDRSTEPIRGRVIKSRDVDATLSFLIENDADVPDISDEEEKHLSRKVVWIIVPLCALVDFVLYADKATASYTSIFGMWDDTNLDQNRYNNSTTLFYVGYILGQVNLILLQKFPVGRVVAVLSFLWSLIIFLHTVASSYQGVYTLRFFLGFVEAIAVPALNVTMSQFLTADEKSWTAPLFYTTCLGNEIVIGFIAFGILHIKPKIAIWKLFMIVIASISLVVTGLVCLLFPDNPTNAKFLSLKEKVWVIRRVQKTTGSSIEQKVIKRYQIVEALKDPISWLFCAFFFCNQLSNNLVYQEKILFKQLGVSTLGSTLVSVAYGGFSVTCAILASIIMGKKNNVTAYSVVFWSLFPLVGSISMVSLNWDRTYALLAMICLCAPKGIAWILMFSWTSTSTSGYTKKMTRNALIMLSYGVSNIIAPQIWRAKDGPRYYPAWIIQIIFAFFLAPLSALTIRFILARRNMRRAISPNEEVIVGVIGGMSIESSSLIKGNIALLDLTDLENEKFVYPL</sequence>
<evidence type="ECO:0000256" key="6">
    <source>
        <dbReference type="SAM" id="Phobius"/>
    </source>
</evidence>
<feature type="transmembrane region" description="Helical" evidence="6">
    <location>
        <begin position="467"/>
        <end position="489"/>
    </location>
</feature>
<keyword evidence="5 6" id="KW-0472">Membrane</keyword>
<dbReference type="OrthoDB" id="3639251at2759"/>
<feature type="transmembrane region" description="Helical" evidence="6">
    <location>
        <begin position="241"/>
        <end position="262"/>
    </location>
</feature>
<dbReference type="EMBL" id="LT598491">
    <property type="protein sequence ID" value="SCW03846.1"/>
    <property type="molecule type" value="Genomic_DNA"/>
</dbReference>
<feature type="transmembrane region" description="Helical" evidence="6">
    <location>
        <begin position="434"/>
        <end position="455"/>
    </location>
</feature>
<proteinExistence type="predicted"/>
<dbReference type="SUPFAM" id="SSF103473">
    <property type="entry name" value="MFS general substrate transporter"/>
    <property type="match status" value="1"/>
</dbReference>
<dbReference type="InterPro" id="IPR036259">
    <property type="entry name" value="MFS_trans_sf"/>
</dbReference>
<dbReference type="Gene3D" id="1.20.1250.20">
    <property type="entry name" value="MFS general substrate transporter like domains"/>
    <property type="match status" value="1"/>
</dbReference>
<dbReference type="OMA" id="PILWITC"/>
<organism evidence="7 8">
    <name type="scientific">Lachancea fermentati</name>
    <name type="common">Zygosaccharomyces fermentati</name>
    <dbReference type="NCBI Taxonomy" id="4955"/>
    <lineage>
        <taxon>Eukaryota</taxon>
        <taxon>Fungi</taxon>
        <taxon>Dikarya</taxon>
        <taxon>Ascomycota</taxon>
        <taxon>Saccharomycotina</taxon>
        <taxon>Saccharomycetes</taxon>
        <taxon>Saccharomycetales</taxon>
        <taxon>Saccharomycetaceae</taxon>
        <taxon>Lachancea</taxon>
    </lineage>
</organism>
<evidence type="ECO:0000256" key="4">
    <source>
        <dbReference type="ARBA" id="ARBA00022989"/>
    </source>
</evidence>
<dbReference type="Proteomes" id="UP000190831">
    <property type="component" value="Chromosome H"/>
</dbReference>
<dbReference type="GO" id="GO:0033229">
    <property type="term" value="F:cysteine transmembrane transporter activity"/>
    <property type="evidence" value="ECO:0007669"/>
    <property type="project" value="TreeGrafter"/>
</dbReference>
<dbReference type="AlphaFoldDB" id="A0A1G4MJ13"/>
<feature type="transmembrane region" description="Helical" evidence="6">
    <location>
        <begin position="146"/>
        <end position="166"/>
    </location>
</feature>
<comment type="subcellular location">
    <subcellularLocation>
        <location evidence="1">Membrane</location>
        <topology evidence="1">Multi-pass membrane protein</topology>
    </subcellularLocation>
</comment>
<keyword evidence="8" id="KW-1185">Reference proteome</keyword>
<feature type="transmembrane region" description="Helical" evidence="6">
    <location>
        <begin position="372"/>
        <end position="394"/>
    </location>
</feature>
<name>A0A1G4MJ13_LACFM</name>
<dbReference type="InterPro" id="IPR011701">
    <property type="entry name" value="MFS"/>
</dbReference>
<evidence type="ECO:0000256" key="1">
    <source>
        <dbReference type="ARBA" id="ARBA00004141"/>
    </source>
</evidence>